<dbReference type="EMBL" id="DF973741">
    <property type="protein sequence ID" value="GAU39035.1"/>
    <property type="molecule type" value="Genomic_DNA"/>
</dbReference>
<evidence type="ECO:0000313" key="3">
    <source>
        <dbReference type="Proteomes" id="UP000242715"/>
    </source>
</evidence>
<proteinExistence type="predicted"/>
<name>A0A2Z6NT48_TRISU</name>
<evidence type="ECO:0000313" key="2">
    <source>
        <dbReference type="EMBL" id="GAU39035.1"/>
    </source>
</evidence>
<reference evidence="3" key="1">
    <citation type="journal article" date="2017" name="Front. Plant Sci.">
        <title>Climate Clever Clovers: New Paradigm to Reduce the Environmental Footprint of Ruminants by Breeding Low Methanogenic Forages Utilizing Haplotype Variation.</title>
        <authorList>
            <person name="Kaur P."/>
            <person name="Appels R."/>
            <person name="Bayer P.E."/>
            <person name="Keeble-Gagnere G."/>
            <person name="Wang J."/>
            <person name="Hirakawa H."/>
            <person name="Shirasawa K."/>
            <person name="Vercoe P."/>
            <person name="Stefanova K."/>
            <person name="Durmic Z."/>
            <person name="Nichols P."/>
            <person name="Revell C."/>
            <person name="Isobe S.N."/>
            <person name="Edwards D."/>
            <person name="Erskine W."/>
        </authorList>
    </citation>
    <scope>NUCLEOTIDE SEQUENCE [LARGE SCALE GENOMIC DNA]</scope>
    <source>
        <strain evidence="3">cv. Daliak</strain>
    </source>
</reference>
<evidence type="ECO:0000256" key="1">
    <source>
        <dbReference type="SAM" id="SignalP"/>
    </source>
</evidence>
<keyword evidence="3" id="KW-1185">Reference proteome</keyword>
<dbReference type="AlphaFoldDB" id="A0A2Z6NT48"/>
<dbReference type="Proteomes" id="UP000242715">
    <property type="component" value="Unassembled WGS sequence"/>
</dbReference>
<organism evidence="2 3">
    <name type="scientific">Trifolium subterraneum</name>
    <name type="common">Subterranean clover</name>
    <dbReference type="NCBI Taxonomy" id="3900"/>
    <lineage>
        <taxon>Eukaryota</taxon>
        <taxon>Viridiplantae</taxon>
        <taxon>Streptophyta</taxon>
        <taxon>Embryophyta</taxon>
        <taxon>Tracheophyta</taxon>
        <taxon>Spermatophyta</taxon>
        <taxon>Magnoliopsida</taxon>
        <taxon>eudicotyledons</taxon>
        <taxon>Gunneridae</taxon>
        <taxon>Pentapetalae</taxon>
        <taxon>rosids</taxon>
        <taxon>fabids</taxon>
        <taxon>Fabales</taxon>
        <taxon>Fabaceae</taxon>
        <taxon>Papilionoideae</taxon>
        <taxon>50 kb inversion clade</taxon>
        <taxon>NPAAA clade</taxon>
        <taxon>Hologalegina</taxon>
        <taxon>IRL clade</taxon>
        <taxon>Trifolieae</taxon>
        <taxon>Trifolium</taxon>
    </lineage>
</organism>
<sequence length="61" mass="6813">MALLLFLMVHWTDSAASPFIRIRWRIFSPSNVAITISTIVAISHDGVASVLRVVLVYSAWL</sequence>
<accession>A0A2Z6NT48</accession>
<feature type="chain" id="PRO_5016370397" evidence="1">
    <location>
        <begin position="17"/>
        <end position="61"/>
    </location>
</feature>
<protein>
    <submittedName>
        <fullName evidence="2">Uncharacterized protein</fullName>
    </submittedName>
</protein>
<feature type="signal peptide" evidence="1">
    <location>
        <begin position="1"/>
        <end position="16"/>
    </location>
</feature>
<gene>
    <name evidence="2" type="ORF">TSUD_59910</name>
</gene>
<keyword evidence="1" id="KW-0732">Signal</keyword>